<dbReference type="RefSeq" id="WP_008518811.1">
    <property type="nucleotide sequence ID" value="NZ_ACJM01000022.1"/>
</dbReference>
<accession>C0GKC1</accession>
<comment type="caution">
    <text evidence="1">The sequence shown here is derived from an EMBL/GenBank/DDBJ whole genome shotgun (WGS) entry which is preliminary data.</text>
</comment>
<dbReference type="Pfam" id="PF18845">
    <property type="entry name" value="baeRF_family3"/>
    <property type="match status" value="1"/>
</dbReference>
<dbReference type="InterPro" id="IPR041289">
    <property type="entry name" value="Bact_RF_family3"/>
</dbReference>
<dbReference type="AlphaFoldDB" id="C0GKC1"/>
<dbReference type="STRING" id="555088.DealDRAFT_2930"/>
<reference evidence="1 2" key="1">
    <citation type="submission" date="2009-02" db="EMBL/GenBank/DDBJ databases">
        <title>Sequencing of the draft genome and assembly of Dethiobacter alkaliphilus AHT 1.</title>
        <authorList>
            <consortium name="US DOE Joint Genome Institute (JGI-PGF)"/>
            <person name="Lucas S."/>
            <person name="Copeland A."/>
            <person name="Lapidus A."/>
            <person name="Glavina del Rio T."/>
            <person name="Dalin E."/>
            <person name="Tice H."/>
            <person name="Bruce D."/>
            <person name="Goodwin L."/>
            <person name="Pitluck S."/>
            <person name="Larimer F."/>
            <person name="Land M.L."/>
            <person name="Hauser L."/>
            <person name="Muyzer G."/>
        </authorList>
    </citation>
    <scope>NUCLEOTIDE SEQUENCE [LARGE SCALE GENOMIC DNA]</scope>
    <source>
        <strain evidence="1 2">AHT 1</strain>
    </source>
</reference>
<organism evidence="1 2">
    <name type="scientific">Dethiobacter alkaliphilus AHT 1</name>
    <dbReference type="NCBI Taxonomy" id="555088"/>
    <lineage>
        <taxon>Bacteria</taxon>
        <taxon>Bacillati</taxon>
        <taxon>Bacillota</taxon>
        <taxon>Dethiobacteria</taxon>
        <taxon>Dethiobacterales</taxon>
        <taxon>Dethiobacteraceae</taxon>
        <taxon>Dethiobacter</taxon>
    </lineage>
</organism>
<keyword evidence="2" id="KW-1185">Reference proteome</keyword>
<gene>
    <name evidence="1" type="ORF">DealDRAFT_2930</name>
</gene>
<sequence>MDILTRDEMEALSQHRGQGPAISIYVPTHIFGEDIKQGPIMLKSLISEAEEQLIARGVRPHQRKKLLELPSRLVEDSLFWSYQSEGLAFFLSQDISRYYRLPVRFQKMAMVTDSFYIKPVLPLYTKDGQFSILAISQKNARLLMCTRDFVEEVDLGKEVAEFEKDIELQFPETNIQFHTGSPRQGGGRSAVFFSHGGEIDKVLHEKLLRYFRLIDRRLQDILSRDDIPLVLACVDHLVPLYREAGKYPQLMDEAIKGNPENSSAKELHKKAWAIVEPYFKSRQEEARARYAEQKGTGKVTADIKEIVPASYHGRVDTLFVALGKKEWGRFDPEKNEIELAEEPANGSRELLDFAAVQTFMKNGTVYAVDPAEMPDSEPVAAVLRY</sequence>
<evidence type="ECO:0000313" key="1">
    <source>
        <dbReference type="EMBL" id="EEG76236.1"/>
    </source>
</evidence>
<protein>
    <submittedName>
        <fullName evidence="1">Uncharacterized protein</fullName>
    </submittedName>
</protein>
<dbReference type="Proteomes" id="UP000006443">
    <property type="component" value="Unassembled WGS sequence"/>
</dbReference>
<name>C0GKC1_DETAL</name>
<evidence type="ECO:0000313" key="2">
    <source>
        <dbReference type="Proteomes" id="UP000006443"/>
    </source>
</evidence>
<dbReference type="eggNOG" id="COG1503">
    <property type="taxonomic scope" value="Bacteria"/>
</dbReference>
<proteinExistence type="predicted"/>
<dbReference type="EMBL" id="ACJM01000022">
    <property type="protein sequence ID" value="EEG76236.1"/>
    <property type="molecule type" value="Genomic_DNA"/>
</dbReference>